<feature type="region of interest" description="Disordered" evidence="2">
    <location>
        <begin position="173"/>
        <end position="200"/>
    </location>
</feature>
<proteinExistence type="predicted"/>
<feature type="compositionally biased region" description="Acidic residues" evidence="2">
    <location>
        <begin position="1048"/>
        <end position="1061"/>
    </location>
</feature>
<feature type="compositionally biased region" description="Basic and acidic residues" evidence="2">
    <location>
        <begin position="321"/>
        <end position="340"/>
    </location>
</feature>
<accession>A0A8E7BZQ1</accession>
<feature type="region of interest" description="Disordered" evidence="2">
    <location>
        <begin position="1"/>
        <end position="131"/>
    </location>
</feature>
<feature type="coiled-coil region" evidence="1">
    <location>
        <begin position="2062"/>
        <end position="2095"/>
    </location>
</feature>
<feature type="compositionally biased region" description="Low complexity" evidence="2">
    <location>
        <begin position="341"/>
        <end position="352"/>
    </location>
</feature>
<protein>
    <recommendedName>
        <fullName evidence="4">Wsv143</fullName>
    </recommendedName>
</protein>
<evidence type="ECO:0000256" key="1">
    <source>
        <dbReference type="SAM" id="Coils"/>
    </source>
</evidence>
<feature type="compositionally biased region" description="Basic and acidic residues" evidence="2">
    <location>
        <begin position="90"/>
        <end position="109"/>
    </location>
</feature>
<evidence type="ECO:0008006" key="4">
    <source>
        <dbReference type="Google" id="ProtNLM"/>
    </source>
</evidence>
<feature type="region of interest" description="Disordered" evidence="2">
    <location>
        <begin position="414"/>
        <end position="442"/>
    </location>
</feature>
<keyword evidence="1" id="KW-0175">Coiled coil</keyword>
<feature type="region of interest" description="Disordered" evidence="2">
    <location>
        <begin position="321"/>
        <end position="402"/>
    </location>
</feature>
<sequence length="2261" mass="253052">MSDTGQMEENRPATQKRRPGDEEEEETGSSNVPYYANFGDDATYSMYTGEGKRGKFVLEPPKERSVQRVQKPPKEKEEREQRSNVRTRRPGQEFEQKVLQDRSRERSEKLGQNLAEKGLQERQKKYTPKVAQTMTKKIIRFREGGRKFKAPQQQTSDKGAATNVLEREEIEMAAEREQPVEITGDTILGGLGEEDDEDMGEDELTIQHSSMAVSQPVQQIVVSSPIPPKPTRPAPDIPIQEDIVGKNISQLPPLPLDDYEDEEDEHLYEEVNDFLVAPPTAAAAASTRPPRPNIPPPPPPVVAVADETLKNLASIAALEKEAEEQRAAAVEREREVEEQRAAAAAAAAAAAQREADEKKEREAEEQRAAAAAAAAAAAQREADEKREREVEEQRAAAAAEREILAQQLQEMKEQMRIKEEERRKELADKEEEKRRELAAKEEEKRQEILAKEEQLEKLNFQLGTEITSKRALEQMLEEEKASRSRSAASAQLAIQAIEYEDELPQAVEPQGQLVPMDTDLYGKMYDLNKKLEVQNNTLTSAFEDVNKTNEQNQLVAQSLEKSAKAIEKLTSQKHLPVDDPAFMQRIITERDFSLKNLGNVYKRVLGVYFTLKRDLFKSKALITDKESRDLEVRLTDVSTDLRANDLNTILERLDVSVNIRSGGTLYTKFTEADTALADQVPSRIEISNRSRSALLPFSSAGLDTNFTNSSDKYNEIVNQLSSINEAMNILKENIVPTLNQIKIDVTNLLTVSSSRQYAIEERVYSDVSRMDSEIRKFLAIMNSKISPYLKGDWTDERQRSIADSISSQIKSNDKIKESVATLHDINTTSRIRSNPLLHKSSVLSSPDFLNAVNDFRNFLDIQGGSQFTYDVLSGQNIDDLSLASKTTEKVTELCLELSIILDVIHKNALSLNLPAITYPAGETSMEESGSLAVDIRQEIGKNISDSSAELSRTLSEALQIFQQQQQQQQQQFQQQLLQQQDQQNQQQLLQQQIEEQQRVQEQQQQQQREQQQQQQQQQSDQFRQQLLQQQQQFQQLLQQQGRRRGGDDGDEEREEREEGAEKDDCVRKVAESVATKYTADLTTLFQREENNFQSKIASAKLGTLVFATPPSPIMNLTKLREEYSTFTTQCFSKLTAENNSIMRIFPERIVEVCKSKNLNLMGKYLYIITTAQTEMEDRVKNILSGIFNQIEEFSNNVKQQQQQQAASASSTNPPPPSTPSTTPPVTSMQVCELDDQRTLEKAAIVEAITLANAVLQTTKSASAPSTAAEREIALKLENGKTSIRMEKVDLSSGATGVSDQQKWIDESTSKQELEDFIAEENFVETAHNEMDIGLILDAKKNDPTRDANLRLVKPHGINVQSFPYYVLRTWLGETDILDEDTVHPEYFRQYIDLNWKVEEHEREDTLKALGVSLSDTLAHIKDYYSPSVKNDASKSVPFALNTLLYNIFAIDGGMISSLSRTAFIYRKFLRQSMTDKEVAQGPVRSQLCEATIASLFTACSNLLRSSPLADKVEPRLQEKLAAAAAVDTSTGDMFRIRVCHLMYNFIVAYVNLCNNRINYTLNVLRASGLANKKVVAGKTTKGHTSSSHRFGSYDVTYDFSVLYKILQLQKQNISLLLEKGFNAWESCVAAMAAFTADPSLSISDADQSILFPLEGGEIVIEKHENDAEKNVDMVQELWKETALTLMAKELNSYYNWFIYSKDTDMEKLARVCRMIIGIVKAVLRLTNKAESLVDTNALSDIFKLPVIPIDDTKTLAINIVVFTLNNVIKPWMVSFKQMFRQKDGGVSSAYFSFQNIQQQKHQQTASILDAWACAPGKLTKAAHVFISGYENHIKLKKDDLLWGASMKFPADGRGTVVEGWAQQYNNESVLEDFTDFSIEVNAPASGLLIPPDPLLSSMFGKGNGGSSSSSSSSKDNTIIGKGGLILNRQVVGQEQAPPINTSSDTKKIRRDANIEPIIGTPYSVIKASKGVSISVLDDFNEDSPEDFALKTSIINDAIREIGQRMTYTRPIFDHQTQKNIHYSSPKIILEGSDLKNGQRSGQSWAPSSSSLTLASDWNLPSLELLYRELATKQVEKEEEEKSEREEDKGQKLNEKLSFVVNKAIGTIQQQHQYSERGGGMKRYQQHSADQASNGGIDDIELMNSKDATSMRKAKLALAVTNKIAAAAARDGENSSAKPSIFGNRLDEAINPGALLLRRGGGVRGGQTPQSSMLTMFRPGQTGGNSSWWTTNTPLIQRTTSVGNNLVVLVPNLLDSHPPTFN</sequence>
<feature type="compositionally biased region" description="Basic and acidic residues" evidence="2">
    <location>
        <begin position="60"/>
        <end position="83"/>
    </location>
</feature>
<feature type="region of interest" description="Disordered" evidence="2">
    <location>
        <begin position="1037"/>
        <end position="1065"/>
    </location>
</feature>
<gene>
    <name evidence="3" type="ORF">OJPGDAPP_00031</name>
</gene>
<organism evidence="3">
    <name type="scientific">White spot syndrome virus</name>
    <dbReference type="NCBI Taxonomy" id="342409"/>
    <lineage>
        <taxon>Viruses</taxon>
        <taxon>Viruses incertae sedis</taxon>
        <taxon>Naldaviricetes</taxon>
        <taxon>Nimaviridae</taxon>
        <taxon>Whispovirus</taxon>
    </lineage>
</organism>
<dbReference type="EMBL" id="MW248107">
    <property type="protein sequence ID" value="QVW09799.1"/>
    <property type="molecule type" value="Genomic_DNA"/>
</dbReference>
<evidence type="ECO:0000256" key="2">
    <source>
        <dbReference type="SAM" id="MobiDB-lite"/>
    </source>
</evidence>
<name>A0A8E7BZQ1_9VIRU</name>
<feature type="compositionally biased region" description="Low complexity" evidence="2">
    <location>
        <begin position="368"/>
        <end position="379"/>
    </location>
</feature>
<feature type="compositionally biased region" description="Low complexity" evidence="2">
    <location>
        <begin position="278"/>
        <end position="288"/>
    </location>
</feature>
<dbReference type="PANTHER" id="PTHR23107">
    <property type="entry name" value="SYNOVIAL SARCOMA ASSOCIATED SS18 PROTEIN"/>
    <property type="match status" value="1"/>
</dbReference>
<feature type="compositionally biased region" description="Low complexity" evidence="2">
    <location>
        <begin position="1197"/>
        <end position="1211"/>
    </location>
</feature>
<feature type="region of interest" description="Disordered" evidence="2">
    <location>
        <begin position="2199"/>
        <end position="2225"/>
    </location>
</feature>
<evidence type="ECO:0000313" key="3">
    <source>
        <dbReference type="EMBL" id="QVW09799.1"/>
    </source>
</evidence>
<feature type="region of interest" description="Disordered" evidence="2">
    <location>
        <begin position="278"/>
        <end position="302"/>
    </location>
</feature>
<feature type="compositionally biased region" description="Pro residues" evidence="2">
    <location>
        <begin position="1212"/>
        <end position="1222"/>
    </location>
</feature>
<reference evidence="3" key="1">
    <citation type="submission" date="2020-11" db="EMBL/GenBank/DDBJ databases">
        <title>Report of three genome sequences of White spot syndrome virus from India.</title>
        <authorList>
            <person name="Rajendran K.V."/>
            <person name="Kulkarni A."/>
            <person name="Deepika A."/>
            <person name="Manabesh M."/>
            <person name="Sanath Kumar H."/>
            <person name="Bedekar M.K."/>
            <person name="Rosalind George M."/>
            <person name="John K.R."/>
            <person name="Bass D."/>
            <person name="van Aerle R."/>
        </authorList>
    </citation>
    <scope>NUCLEOTIDE SEQUENCE</scope>
    <source>
        <strain evidence="3">DBA1182</strain>
    </source>
</reference>
<feature type="region of interest" description="Disordered" evidence="2">
    <location>
        <begin position="223"/>
        <end position="264"/>
    </location>
</feature>
<feature type="compositionally biased region" description="Pro residues" evidence="2">
    <location>
        <begin position="289"/>
        <end position="301"/>
    </location>
</feature>
<feature type="compositionally biased region" description="Basic and acidic residues" evidence="2">
    <location>
        <begin position="380"/>
        <end position="402"/>
    </location>
</feature>
<feature type="compositionally biased region" description="Basic and acidic residues" evidence="2">
    <location>
        <begin position="353"/>
        <end position="367"/>
    </location>
</feature>
<feature type="compositionally biased region" description="Pro residues" evidence="2">
    <location>
        <begin position="225"/>
        <end position="236"/>
    </location>
</feature>
<feature type="region of interest" description="Disordered" evidence="2">
    <location>
        <begin position="1197"/>
        <end position="1226"/>
    </location>
</feature>
<dbReference type="CDD" id="cd22249">
    <property type="entry name" value="UDM1_RNF168_RNF169-like"/>
    <property type="match status" value="1"/>
</dbReference>